<dbReference type="Proteomes" id="UP001515480">
    <property type="component" value="Unassembled WGS sequence"/>
</dbReference>
<evidence type="ECO:0000313" key="2">
    <source>
        <dbReference type="EMBL" id="KAL1503155.1"/>
    </source>
</evidence>
<organism evidence="2 3">
    <name type="scientific">Prymnesium parvum</name>
    <name type="common">Toxic golden alga</name>
    <dbReference type="NCBI Taxonomy" id="97485"/>
    <lineage>
        <taxon>Eukaryota</taxon>
        <taxon>Haptista</taxon>
        <taxon>Haptophyta</taxon>
        <taxon>Prymnesiophyceae</taxon>
        <taxon>Prymnesiales</taxon>
        <taxon>Prymnesiaceae</taxon>
        <taxon>Prymnesium</taxon>
    </lineage>
</organism>
<comment type="caution">
    <text evidence="2">The sequence shown here is derived from an EMBL/GenBank/DDBJ whole genome shotgun (WGS) entry which is preliminary data.</text>
</comment>
<name>A0AB34IPT4_PRYPA</name>
<dbReference type="EMBL" id="JBGBPQ010000022">
    <property type="protein sequence ID" value="KAL1503155.1"/>
    <property type="molecule type" value="Genomic_DNA"/>
</dbReference>
<dbReference type="AlphaFoldDB" id="A0AB34IPT4"/>
<feature type="compositionally biased region" description="Polar residues" evidence="1">
    <location>
        <begin position="27"/>
        <end position="46"/>
    </location>
</feature>
<feature type="region of interest" description="Disordered" evidence="1">
    <location>
        <begin position="27"/>
        <end position="48"/>
    </location>
</feature>
<keyword evidence="3" id="KW-1185">Reference proteome</keyword>
<evidence type="ECO:0000313" key="3">
    <source>
        <dbReference type="Proteomes" id="UP001515480"/>
    </source>
</evidence>
<gene>
    <name evidence="2" type="ORF">AB1Y20_011214</name>
</gene>
<accession>A0AB34IPT4</accession>
<reference evidence="2 3" key="1">
    <citation type="journal article" date="2024" name="Science">
        <title>Giant polyketide synthase enzymes in the biosynthesis of giant marine polyether toxins.</title>
        <authorList>
            <person name="Fallon T.R."/>
            <person name="Shende V.V."/>
            <person name="Wierzbicki I.H."/>
            <person name="Pendleton A.L."/>
            <person name="Watervoot N.F."/>
            <person name="Auber R.P."/>
            <person name="Gonzalez D.J."/>
            <person name="Wisecaver J.H."/>
            <person name="Moore B.S."/>
        </authorList>
    </citation>
    <scope>NUCLEOTIDE SEQUENCE [LARGE SCALE GENOMIC DNA]</scope>
    <source>
        <strain evidence="2 3">12B1</strain>
    </source>
</reference>
<sequence length="90" mass="9258">MSMIGAGCAPTAAVWLAPTLRSLNRSGTMTVSHSARPEQSSRNGSMPTGLAVTEAARHGCSSSNICCALCAQAQLSSDRRSNLFGHGLPP</sequence>
<evidence type="ECO:0000256" key="1">
    <source>
        <dbReference type="SAM" id="MobiDB-lite"/>
    </source>
</evidence>
<evidence type="ECO:0008006" key="4">
    <source>
        <dbReference type="Google" id="ProtNLM"/>
    </source>
</evidence>
<protein>
    <recommendedName>
        <fullName evidence="4">Secreted protein</fullName>
    </recommendedName>
</protein>
<proteinExistence type="predicted"/>